<proteinExistence type="predicted"/>
<dbReference type="AlphaFoldDB" id="A0A0N4TQA4"/>
<dbReference type="STRING" id="6280.A0A0N4TQA4"/>
<dbReference type="WBParaSite" id="BPAG_0001076701-mRNA-1">
    <property type="protein sequence ID" value="BPAG_0001076701-mRNA-1"/>
    <property type="gene ID" value="BPAG_0001076701"/>
</dbReference>
<dbReference type="PROSITE" id="PS51257">
    <property type="entry name" value="PROKAR_LIPOPROTEIN"/>
    <property type="match status" value="1"/>
</dbReference>
<evidence type="ECO:0000313" key="2">
    <source>
        <dbReference type="Proteomes" id="UP000278627"/>
    </source>
</evidence>
<reference evidence="3" key="1">
    <citation type="submission" date="2017-02" db="UniProtKB">
        <authorList>
            <consortium name="WormBaseParasite"/>
        </authorList>
    </citation>
    <scope>IDENTIFICATION</scope>
</reference>
<evidence type="ECO:0000313" key="3">
    <source>
        <dbReference type="WBParaSite" id="BPAG_0001076701-mRNA-1"/>
    </source>
</evidence>
<sequence>MRIYQHQSATVLATWIACIIVGPVSSSIQYTRETMPGAQYYDGKKLNIPISKEAAVELIERWIHQGISSMMACIATQRLSKLNEYERNRVQKCSQAAQDIYEQARCVVRAIDAKPKQMDPTRISHMQKLQKLMDGKQKIVGAIIQSESHHIDFNRSRKREQVEFRTRRSVINRNNYKLHTEYDHLTPFGILGKHLSKMTRIIKNKEPNSSWKKTMYEIESLKRREQEKNDFAEKLQKRFPFSFKNAEPKLTSEEKLLAKELHISNHLLQGLDKNSMKTKKTLEIIQLFKRAIKLAMVLNGANGTKLENKTLRFGSPRLLSLVPDNVNDQINILSPSLLSMHDKGKGLEALTSVPELLKAAGNRDYEEWLSFIIEASGTTDAIHKLKEKNELDWLPPGYKSMPRGIDGQPMFFTKENVTEFDPELAREVELFENLTHSLTPKQLTDFNTTGFSMMTPKQLTMFYGPQSPLNDSKTLNFFQSLSEDEMHRHILSDIRDMAKMNSSLKIRRKRRKNILTPLSFDNKTFYPTTKPSFLSPVAFAPILFSPSVFGATLLSPGAFLPILLSPSLLSPTILSPIALSPIILSPLVISPGILSPGALVPAILSPSALSPGILSPSILSPVIMSPFVLNPSILSPPSLTALVASPFALSPSFFSPSYGAALIFSPYAFSPLFNSTGKAVTLLFSPSVGS</sequence>
<reference evidence="1 2" key="2">
    <citation type="submission" date="2018-11" db="EMBL/GenBank/DDBJ databases">
        <authorList>
            <consortium name="Pathogen Informatics"/>
        </authorList>
    </citation>
    <scope>NUCLEOTIDE SEQUENCE [LARGE SCALE GENOMIC DNA]</scope>
</reference>
<dbReference type="PANTHER" id="PTHR21523">
    <property type="match status" value="1"/>
</dbReference>
<evidence type="ECO:0000313" key="1">
    <source>
        <dbReference type="EMBL" id="VDN91915.1"/>
    </source>
</evidence>
<accession>A0A0N4TQA4</accession>
<gene>
    <name evidence="1" type="ORF">BPAG_LOCUS10729</name>
</gene>
<dbReference type="Pfam" id="PF04870">
    <property type="entry name" value="Moulting_cycle"/>
    <property type="match status" value="1"/>
</dbReference>
<name>A0A0N4TQA4_BRUPA</name>
<protein>
    <submittedName>
        <fullName evidence="1 3">Uncharacterized protein</fullName>
    </submittedName>
</protein>
<dbReference type="PANTHER" id="PTHR21523:SF37">
    <property type="entry name" value="MLT-TEN (MLT-10) RELATED"/>
    <property type="match status" value="1"/>
</dbReference>
<dbReference type="Proteomes" id="UP000278627">
    <property type="component" value="Unassembled WGS sequence"/>
</dbReference>
<keyword evidence="2" id="KW-1185">Reference proteome</keyword>
<dbReference type="InterPro" id="IPR006954">
    <property type="entry name" value="Mlt-10-like"/>
</dbReference>
<dbReference type="EMBL" id="UZAD01013198">
    <property type="protein sequence ID" value="VDN91915.1"/>
    <property type="molecule type" value="Genomic_DNA"/>
</dbReference>
<organism evidence="3">
    <name type="scientific">Brugia pahangi</name>
    <name type="common">Filarial nematode worm</name>
    <dbReference type="NCBI Taxonomy" id="6280"/>
    <lineage>
        <taxon>Eukaryota</taxon>
        <taxon>Metazoa</taxon>
        <taxon>Ecdysozoa</taxon>
        <taxon>Nematoda</taxon>
        <taxon>Chromadorea</taxon>
        <taxon>Rhabditida</taxon>
        <taxon>Spirurina</taxon>
        <taxon>Spiruromorpha</taxon>
        <taxon>Filarioidea</taxon>
        <taxon>Onchocercidae</taxon>
        <taxon>Brugia</taxon>
    </lineage>
</organism>